<gene>
    <name evidence="3" type="ORF">MF672_038345</name>
</gene>
<feature type="chain" id="PRO_5046746048" evidence="2">
    <location>
        <begin position="28"/>
        <end position="91"/>
    </location>
</feature>
<proteinExistence type="predicted"/>
<sequence>MIRRVCAAAATATAVAAGALLAVPAHADVVPDGWVWSDNGSSNTDSEQSGNNFGDVTSHNHGEDTSTNVNNVNGIATTATTGGIAVTYIFD</sequence>
<evidence type="ECO:0000313" key="3">
    <source>
        <dbReference type="EMBL" id="MCK2219613.1"/>
    </source>
</evidence>
<keyword evidence="4" id="KW-1185">Reference proteome</keyword>
<dbReference type="EMBL" id="JAKRKC020000002">
    <property type="protein sequence ID" value="MCK2219613.1"/>
    <property type="molecule type" value="Genomic_DNA"/>
</dbReference>
<accession>A0ABT0G685</accession>
<feature type="signal peptide" evidence="2">
    <location>
        <begin position="1"/>
        <end position="27"/>
    </location>
</feature>
<evidence type="ECO:0000256" key="1">
    <source>
        <dbReference type="SAM" id="MobiDB-lite"/>
    </source>
</evidence>
<feature type="compositionally biased region" description="Polar residues" evidence="1">
    <location>
        <begin position="38"/>
        <end position="57"/>
    </location>
</feature>
<evidence type="ECO:0000313" key="4">
    <source>
        <dbReference type="Proteomes" id="UP001317259"/>
    </source>
</evidence>
<evidence type="ECO:0000256" key="2">
    <source>
        <dbReference type="SAM" id="SignalP"/>
    </source>
</evidence>
<dbReference type="RefSeq" id="WP_242379963.1">
    <property type="nucleotide sequence ID" value="NZ_JAKRKC020000002.1"/>
</dbReference>
<feature type="region of interest" description="Disordered" evidence="1">
    <location>
        <begin position="34"/>
        <end position="71"/>
    </location>
</feature>
<comment type="caution">
    <text evidence="3">The sequence shown here is derived from an EMBL/GenBank/DDBJ whole genome shotgun (WGS) entry which is preliminary data.</text>
</comment>
<keyword evidence="2" id="KW-0732">Signal</keyword>
<dbReference type="Proteomes" id="UP001317259">
    <property type="component" value="Unassembled WGS sequence"/>
</dbReference>
<protein>
    <submittedName>
        <fullName evidence="3">Uncharacterized protein</fullName>
    </submittedName>
</protein>
<name>A0ABT0G685_9ACTN</name>
<reference evidence="3 4" key="1">
    <citation type="submission" date="2022-04" db="EMBL/GenBank/DDBJ databases">
        <title>Genome draft of Actinomadura sp. ATCC 31491.</title>
        <authorList>
            <person name="Shi X."/>
            <person name="Du Y."/>
        </authorList>
    </citation>
    <scope>NUCLEOTIDE SEQUENCE [LARGE SCALE GENOMIC DNA]</scope>
    <source>
        <strain evidence="3 4">ATCC 31491</strain>
    </source>
</reference>
<organism evidence="3 4">
    <name type="scientific">Actinomadura luzonensis</name>
    <dbReference type="NCBI Taxonomy" id="2805427"/>
    <lineage>
        <taxon>Bacteria</taxon>
        <taxon>Bacillati</taxon>
        <taxon>Actinomycetota</taxon>
        <taxon>Actinomycetes</taxon>
        <taxon>Streptosporangiales</taxon>
        <taxon>Thermomonosporaceae</taxon>
        <taxon>Actinomadura</taxon>
    </lineage>
</organism>